<proteinExistence type="predicted"/>
<dbReference type="PANTHER" id="PTHR34075">
    <property type="entry name" value="BLR3430 PROTEIN"/>
    <property type="match status" value="1"/>
</dbReference>
<gene>
    <name evidence="2" type="ORF">E9531_16485</name>
</gene>
<keyword evidence="3" id="KW-1185">Reference proteome</keyword>
<dbReference type="Pfam" id="PF01796">
    <property type="entry name" value="OB_ChsH2_C"/>
    <property type="match status" value="1"/>
</dbReference>
<dbReference type="InterPro" id="IPR002878">
    <property type="entry name" value="ChsH2_C"/>
</dbReference>
<dbReference type="SUPFAM" id="SSF50249">
    <property type="entry name" value="Nucleic acid-binding proteins"/>
    <property type="match status" value="1"/>
</dbReference>
<reference evidence="2 3" key="1">
    <citation type="journal article" date="2015" name="Antonie Van Leeuwenhoek">
        <title>Lampropedia puyangensis sp. nov., isolated from symptomatic bark of Populus ? euramericana canker and emended description of Lampropedia hyalina (Ehrenberg 1832) Lee et al. 2004.</title>
        <authorList>
            <person name="Li Y."/>
            <person name="Wang T."/>
            <person name="Piao C.G."/>
            <person name="Wang L.F."/>
            <person name="Tian G.Z."/>
            <person name="Zhu T.H."/>
            <person name="Guo M.W."/>
        </authorList>
    </citation>
    <scope>NUCLEOTIDE SEQUENCE [LARGE SCALE GENOMIC DNA]</scope>
    <source>
        <strain evidence="2 3">2-bin</strain>
    </source>
</reference>
<dbReference type="InterPro" id="IPR012340">
    <property type="entry name" value="NA-bd_OB-fold"/>
</dbReference>
<evidence type="ECO:0000313" key="2">
    <source>
        <dbReference type="EMBL" id="THT96297.1"/>
    </source>
</evidence>
<dbReference type="InterPro" id="IPR052513">
    <property type="entry name" value="Thioester_dehydratase-like"/>
</dbReference>
<dbReference type="OrthoDB" id="5514845at2"/>
<dbReference type="RefSeq" id="WP_136574871.1">
    <property type="nucleotide sequence ID" value="NZ_STFG01000032.1"/>
</dbReference>
<evidence type="ECO:0000313" key="3">
    <source>
        <dbReference type="Proteomes" id="UP000308917"/>
    </source>
</evidence>
<dbReference type="AlphaFoldDB" id="A0A4S8ENN7"/>
<sequence length="132" mass="14561">MQAQTASPLETYRSYLRQHHLAYQYSPAADKAVFYPRLVCPFTGSSELQWRISKGSGTVHATTTVYPREGAAYNVALIELDEGFRMMSRVEGLDAEAVQIGQRVQVAFQAASETSDDAAPLPIFTLIEETTA</sequence>
<dbReference type="EMBL" id="STFG01000032">
    <property type="protein sequence ID" value="THT96297.1"/>
    <property type="molecule type" value="Genomic_DNA"/>
</dbReference>
<name>A0A4S8ENN7_9BURK</name>
<feature type="domain" description="ChsH2 C-terminal OB-fold" evidence="1">
    <location>
        <begin position="50"/>
        <end position="109"/>
    </location>
</feature>
<dbReference type="Proteomes" id="UP000308917">
    <property type="component" value="Unassembled WGS sequence"/>
</dbReference>
<organism evidence="2 3">
    <name type="scientific">Lampropedia puyangensis</name>
    <dbReference type="NCBI Taxonomy" id="1330072"/>
    <lineage>
        <taxon>Bacteria</taxon>
        <taxon>Pseudomonadati</taxon>
        <taxon>Pseudomonadota</taxon>
        <taxon>Betaproteobacteria</taxon>
        <taxon>Burkholderiales</taxon>
        <taxon>Comamonadaceae</taxon>
        <taxon>Lampropedia</taxon>
    </lineage>
</organism>
<accession>A0A4S8ENN7</accession>
<protein>
    <recommendedName>
        <fullName evidence="1">ChsH2 C-terminal OB-fold domain-containing protein</fullName>
    </recommendedName>
</protein>
<dbReference type="PANTHER" id="PTHR34075:SF5">
    <property type="entry name" value="BLR3430 PROTEIN"/>
    <property type="match status" value="1"/>
</dbReference>
<evidence type="ECO:0000259" key="1">
    <source>
        <dbReference type="Pfam" id="PF01796"/>
    </source>
</evidence>
<comment type="caution">
    <text evidence="2">The sequence shown here is derived from an EMBL/GenBank/DDBJ whole genome shotgun (WGS) entry which is preliminary data.</text>
</comment>